<dbReference type="EMBL" id="VXAA01002287">
    <property type="protein sequence ID" value="NXI65150.1"/>
    <property type="molecule type" value="Genomic_DNA"/>
</dbReference>
<evidence type="ECO:0000259" key="2">
    <source>
        <dbReference type="Pfam" id="PF02197"/>
    </source>
</evidence>
<dbReference type="GO" id="GO:0005737">
    <property type="term" value="C:cytoplasm"/>
    <property type="evidence" value="ECO:0007669"/>
    <property type="project" value="TreeGrafter"/>
</dbReference>
<dbReference type="InterPro" id="IPR038848">
    <property type="entry name" value="CABYR"/>
</dbReference>
<feature type="non-terminal residue" evidence="3">
    <location>
        <position position="275"/>
    </location>
</feature>
<dbReference type="PANTHER" id="PTHR15494">
    <property type="entry name" value="CALCIUM-BINDING TYROSINE PHOSPHORYLATION-REGULATED PROTEIN"/>
    <property type="match status" value="1"/>
</dbReference>
<dbReference type="GO" id="GO:0005509">
    <property type="term" value="F:calcium ion binding"/>
    <property type="evidence" value="ECO:0007669"/>
    <property type="project" value="InterPro"/>
</dbReference>
<keyword evidence="4" id="KW-1185">Reference proteome</keyword>
<evidence type="ECO:0000256" key="1">
    <source>
        <dbReference type="SAM" id="MobiDB-lite"/>
    </source>
</evidence>
<sequence length="275" mass="29212">LKTLLEGVSRAVIKYKPEDTAEFIALYFQELIAFRKDNPNLDVKEVVENFNFKYETLLSNEPQKREVSTDTEEDQLLEDLATEYISQITQCPSIISSIAENKVPAGPDEASSPEGPGLAYVPADPAQLAAHVLGNSDSGYSVRDVATSVQTLHEDAQTSENSFALVEGAAEDAAAASAAEASLEAVRSQPGVHCWSSKAGELGPSDSQADVSTNAVDQVSSAPVQEEPLPCPPPSLPSKEQLQAVPSCNTTEAISAAEGTSLCYDDKPIMDAEVP</sequence>
<evidence type="ECO:0000313" key="4">
    <source>
        <dbReference type="Proteomes" id="UP000567872"/>
    </source>
</evidence>
<dbReference type="Gene3D" id="1.20.890.10">
    <property type="entry name" value="cAMP-dependent protein kinase regulatory subunit, dimerization-anchoring domain"/>
    <property type="match status" value="1"/>
</dbReference>
<name>A0A7K9UXL4_ANSSE</name>
<evidence type="ECO:0000313" key="3">
    <source>
        <dbReference type="EMBL" id="NXI65150.1"/>
    </source>
</evidence>
<dbReference type="Pfam" id="PF02197">
    <property type="entry name" value="RIIa"/>
    <property type="match status" value="1"/>
</dbReference>
<feature type="domain" description="RIIa" evidence="2">
    <location>
        <begin position="1"/>
        <end position="31"/>
    </location>
</feature>
<gene>
    <name evidence="3" type="primary">Cabyr</name>
    <name evidence="3" type="ORF">ANSSEM_R00670</name>
</gene>
<feature type="region of interest" description="Disordered" evidence="1">
    <location>
        <begin position="197"/>
        <end position="244"/>
    </location>
</feature>
<dbReference type="CDD" id="cd12100">
    <property type="entry name" value="DD_CABYR_SP17"/>
    <property type="match status" value="1"/>
</dbReference>
<dbReference type="GO" id="GO:0048240">
    <property type="term" value="P:sperm capacitation"/>
    <property type="evidence" value="ECO:0007669"/>
    <property type="project" value="InterPro"/>
</dbReference>
<organism evidence="3 4">
    <name type="scientific">Anseranas semipalmata</name>
    <name type="common">Magpie goose</name>
    <name type="synonym">Anas semipalmata</name>
    <dbReference type="NCBI Taxonomy" id="8851"/>
    <lineage>
        <taxon>Eukaryota</taxon>
        <taxon>Metazoa</taxon>
        <taxon>Chordata</taxon>
        <taxon>Craniata</taxon>
        <taxon>Vertebrata</taxon>
        <taxon>Euteleostomi</taxon>
        <taxon>Archelosauria</taxon>
        <taxon>Archosauria</taxon>
        <taxon>Dinosauria</taxon>
        <taxon>Saurischia</taxon>
        <taxon>Theropoda</taxon>
        <taxon>Coelurosauria</taxon>
        <taxon>Aves</taxon>
        <taxon>Neognathae</taxon>
        <taxon>Galloanserae</taxon>
        <taxon>Anseriformes</taxon>
        <taxon>Anseranatidae</taxon>
        <taxon>Anseranas</taxon>
    </lineage>
</organism>
<dbReference type="OrthoDB" id="252964at2759"/>
<dbReference type="InterPro" id="IPR047579">
    <property type="entry name" value="DD_CABYR_SP17"/>
</dbReference>
<dbReference type="InterPro" id="IPR003117">
    <property type="entry name" value="cAMP_dep_PK_reg_su_I/II_a/b"/>
</dbReference>
<accession>A0A7K9UXL4</accession>
<reference evidence="3 4" key="1">
    <citation type="submission" date="2019-09" db="EMBL/GenBank/DDBJ databases">
        <title>Bird 10,000 Genomes (B10K) Project - Family phase.</title>
        <authorList>
            <person name="Zhang G."/>
        </authorList>
    </citation>
    <scope>NUCLEOTIDE SEQUENCE [LARGE SCALE GENOMIC DNA]</scope>
    <source>
        <strain evidence="3">B10K-DU-001-57</strain>
        <tissue evidence="3">Muscle</tissue>
    </source>
</reference>
<feature type="compositionally biased region" description="Polar residues" evidence="1">
    <location>
        <begin position="205"/>
        <end position="223"/>
    </location>
</feature>
<dbReference type="GO" id="GO:0035686">
    <property type="term" value="C:sperm fibrous sheath"/>
    <property type="evidence" value="ECO:0007669"/>
    <property type="project" value="TreeGrafter"/>
</dbReference>
<dbReference type="PANTHER" id="PTHR15494:SF0">
    <property type="entry name" value="CALCIUM-BINDING TYROSINE PHOSPHORYLATION-REGULATED PROTEIN"/>
    <property type="match status" value="1"/>
</dbReference>
<proteinExistence type="predicted"/>
<feature type="non-terminal residue" evidence="3">
    <location>
        <position position="1"/>
    </location>
</feature>
<dbReference type="AlphaFoldDB" id="A0A7K9UXL4"/>
<dbReference type="Proteomes" id="UP000567872">
    <property type="component" value="Unassembled WGS sequence"/>
</dbReference>
<comment type="caution">
    <text evidence="3">The sequence shown here is derived from an EMBL/GenBank/DDBJ whole genome shotgun (WGS) entry which is preliminary data.</text>
</comment>
<dbReference type="SUPFAM" id="SSF47391">
    <property type="entry name" value="Dimerization-anchoring domain of cAMP-dependent PK regulatory subunit"/>
    <property type="match status" value="1"/>
</dbReference>
<protein>
    <submittedName>
        <fullName evidence="3">CABYR protein</fullName>
    </submittedName>
</protein>